<evidence type="ECO:0000256" key="8">
    <source>
        <dbReference type="SAM" id="SignalP"/>
    </source>
</evidence>
<dbReference type="InterPro" id="IPR036944">
    <property type="entry name" value="PPIase_FKBP_N_sf"/>
</dbReference>
<feature type="signal peptide" evidence="8">
    <location>
        <begin position="1"/>
        <end position="19"/>
    </location>
</feature>
<dbReference type="InterPro" id="IPR046357">
    <property type="entry name" value="PPIase_dom_sf"/>
</dbReference>
<evidence type="ECO:0000256" key="6">
    <source>
        <dbReference type="PROSITE-ProRule" id="PRU00277"/>
    </source>
</evidence>
<comment type="catalytic activity">
    <reaction evidence="1 6 7">
        <text>[protein]-peptidylproline (omega=180) = [protein]-peptidylproline (omega=0)</text>
        <dbReference type="Rhea" id="RHEA:16237"/>
        <dbReference type="Rhea" id="RHEA-COMP:10747"/>
        <dbReference type="Rhea" id="RHEA-COMP:10748"/>
        <dbReference type="ChEBI" id="CHEBI:83833"/>
        <dbReference type="ChEBI" id="CHEBI:83834"/>
        <dbReference type="EC" id="5.2.1.8"/>
    </reaction>
</comment>
<name>A0A1I2ZU42_9SPHI</name>
<evidence type="ECO:0000256" key="3">
    <source>
        <dbReference type="ARBA" id="ARBA00022729"/>
    </source>
</evidence>
<dbReference type="EMBL" id="FOPP01000011">
    <property type="protein sequence ID" value="SFH41126.1"/>
    <property type="molecule type" value="Genomic_DNA"/>
</dbReference>
<evidence type="ECO:0000313" key="10">
    <source>
        <dbReference type="EMBL" id="SFH41126.1"/>
    </source>
</evidence>
<feature type="chain" id="PRO_5011698875" description="Peptidyl-prolyl cis-trans isomerase" evidence="8">
    <location>
        <begin position="20"/>
        <end position="266"/>
    </location>
</feature>
<evidence type="ECO:0000256" key="7">
    <source>
        <dbReference type="RuleBase" id="RU003915"/>
    </source>
</evidence>
<dbReference type="SUPFAM" id="SSF54534">
    <property type="entry name" value="FKBP-like"/>
    <property type="match status" value="1"/>
</dbReference>
<dbReference type="GO" id="GO:0003755">
    <property type="term" value="F:peptidyl-prolyl cis-trans isomerase activity"/>
    <property type="evidence" value="ECO:0007669"/>
    <property type="project" value="UniProtKB-UniRule"/>
</dbReference>
<dbReference type="PANTHER" id="PTHR43811:SF19">
    <property type="entry name" value="39 KDA FK506-BINDING NUCLEAR PROTEIN"/>
    <property type="match status" value="1"/>
</dbReference>
<sequence>MKILLIAATISLIGLTASAQTAKKTIPAKKTVVSPAKKPAVTTVKKPVVKPQPFKTNLDSASYALGVNVGSSFKSGGLSMLNFDLLNKGIRDVFAGANPTLTQQQCQEAIQTLFEGFSKEREELAKKNEEIEKQKHMPTINEGATFLAQNKSKEGIKSTESGLQYEVIVPGTGAKPTATDRVTVHYKGTLLSGLEFDSSYKRGEPATFGLNQVISGWTEGVQLMQEGAKYRFFIPYNLAYGGRGAGEIPPFSTLIFEIELIKVGGE</sequence>
<dbReference type="OrthoDB" id="9814548at2"/>
<keyword evidence="5 6" id="KW-0413">Isomerase</keyword>
<evidence type="ECO:0000256" key="1">
    <source>
        <dbReference type="ARBA" id="ARBA00000971"/>
    </source>
</evidence>
<dbReference type="Gene3D" id="3.10.50.40">
    <property type="match status" value="1"/>
</dbReference>
<dbReference type="InterPro" id="IPR001179">
    <property type="entry name" value="PPIase_FKBP_dom"/>
</dbReference>
<dbReference type="PANTHER" id="PTHR43811">
    <property type="entry name" value="FKBP-TYPE PEPTIDYL-PROLYL CIS-TRANS ISOMERASE FKPA"/>
    <property type="match status" value="1"/>
</dbReference>
<dbReference type="RefSeq" id="WP_090996946.1">
    <property type="nucleotide sequence ID" value="NZ_FOPP01000011.1"/>
</dbReference>
<reference evidence="10 11" key="1">
    <citation type="submission" date="2016-10" db="EMBL/GenBank/DDBJ databases">
        <authorList>
            <person name="de Groot N.N."/>
        </authorList>
    </citation>
    <scope>NUCLEOTIDE SEQUENCE [LARGE SCALE GENOMIC DNA]</scope>
    <source>
        <strain evidence="10 11">DSM 18684</strain>
    </source>
</reference>
<accession>A0A1I2ZU42</accession>
<evidence type="ECO:0000256" key="5">
    <source>
        <dbReference type="ARBA" id="ARBA00023235"/>
    </source>
</evidence>
<keyword evidence="11" id="KW-1185">Reference proteome</keyword>
<evidence type="ECO:0000256" key="2">
    <source>
        <dbReference type="ARBA" id="ARBA00006577"/>
    </source>
</evidence>
<dbReference type="InterPro" id="IPR000774">
    <property type="entry name" value="PPIase_FKBP_N"/>
</dbReference>
<dbReference type="FunFam" id="3.10.50.40:FF:000045">
    <property type="entry name" value="Peptidyl-prolyl cis-trans isomerase"/>
    <property type="match status" value="1"/>
</dbReference>
<keyword evidence="4 6" id="KW-0697">Rotamase</keyword>
<evidence type="ECO:0000313" key="11">
    <source>
        <dbReference type="Proteomes" id="UP000199666"/>
    </source>
</evidence>
<comment type="similarity">
    <text evidence="2 7">Belongs to the FKBP-type PPIase family.</text>
</comment>
<dbReference type="PROSITE" id="PS50059">
    <property type="entry name" value="FKBP_PPIASE"/>
    <property type="match status" value="1"/>
</dbReference>
<evidence type="ECO:0000256" key="4">
    <source>
        <dbReference type="ARBA" id="ARBA00023110"/>
    </source>
</evidence>
<dbReference type="Pfam" id="PF01346">
    <property type="entry name" value="FKBP_N"/>
    <property type="match status" value="1"/>
</dbReference>
<dbReference type="AlphaFoldDB" id="A0A1I2ZU42"/>
<dbReference type="Proteomes" id="UP000199666">
    <property type="component" value="Unassembled WGS sequence"/>
</dbReference>
<feature type="domain" description="PPIase FKBP-type" evidence="9">
    <location>
        <begin position="179"/>
        <end position="264"/>
    </location>
</feature>
<dbReference type="Gene3D" id="1.10.287.460">
    <property type="entry name" value="Peptidyl-prolyl cis-trans isomerase, FKBP-type, N-terminal domain"/>
    <property type="match status" value="1"/>
</dbReference>
<dbReference type="STRING" id="414048.SAMN04489864_11185"/>
<proteinExistence type="inferred from homology"/>
<evidence type="ECO:0000259" key="9">
    <source>
        <dbReference type="PROSITE" id="PS50059"/>
    </source>
</evidence>
<keyword evidence="3 8" id="KW-0732">Signal</keyword>
<dbReference type="GO" id="GO:0006457">
    <property type="term" value="P:protein folding"/>
    <property type="evidence" value="ECO:0007669"/>
    <property type="project" value="InterPro"/>
</dbReference>
<dbReference type="Pfam" id="PF00254">
    <property type="entry name" value="FKBP_C"/>
    <property type="match status" value="1"/>
</dbReference>
<protein>
    <recommendedName>
        <fullName evidence="7">Peptidyl-prolyl cis-trans isomerase</fullName>
        <ecNumber evidence="7">5.2.1.8</ecNumber>
    </recommendedName>
</protein>
<dbReference type="EC" id="5.2.1.8" evidence="7"/>
<organism evidence="10 11">
    <name type="scientific">Pedobacter insulae</name>
    <dbReference type="NCBI Taxonomy" id="414048"/>
    <lineage>
        <taxon>Bacteria</taxon>
        <taxon>Pseudomonadati</taxon>
        <taxon>Bacteroidota</taxon>
        <taxon>Sphingobacteriia</taxon>
        <taxon>Sphingobacteriales</taxon>
        <taxon>Sphingobacteriaceae</taxon>
        <taxon>Pedobacter</taxon>
    </lineage>
</organism>
<gene>
    <name evidence="10" type="ORF">SAMN04489864_11185</name>
</gene>